<dbReference type="RefSeq" id="WP_130171834.1">
    <property type="nucleotide sequence ID" value="NZ_SHMR01000011.1"/>
</dbReference>
<gene>
    <name evidence="1" type="ORF">ELS17_18280</name>
</gene>
<organism evidence="1 2">
    <name type="scientific">Natrinema altunense</name>
    <dbReference type="NCBI Taxonomy" id="222984"/>
    <lineage>
        <taxon>Archaea</taxon>
        <taxon>Methanobacteriati</taxon>
        <taxon>Methanobacteriota</taxon>
        <taxon>Stenosarchaea group</taxon>
        <taxon>Halobacteria</taxon>
        <taxon>Halobacteriales</taxon>
        <taxon>Natrialbaceae</taxon>
        <taxon>Natrinema</taxon>
    </lineage>
</organism>
<accession>A0A482XTQ3</accession>
<evidence type="ECO:0000313" key="1">
    <source>
        <dbReference type="EMBL" id="RZH66308.1"/>
    </source>
</evidence>
<name>A0A482XTQ3_9EURY</name>
<evidence type="ECO:0000313" key="2">
    <source>
        <dbReference type="Proteomes" id="UP000292704"/>
    </source>
</evidence>
<comment type="caution">
    <text evidence="1">The sequence shown here is derived from an EMBL/GenBank/DDBJ whole genome shotgun (WGS) entry which is preliminary data.</text>
</comment>
<reference evidence="1 2" key="1">
    <citation type="submission" date="2019-02" db="EMBL/GenBank/DDBJ databases">
        <title>Genome analysis provides insights into bioremediation potentialities and Haloocin production by Natrinema altunense strain 4.1R isolated from Chott Douz in Tunisian desert.</title>
        <authorList>
            <person name="Najjari A."/>
            <person name="Youssef N."/>
            <person name="Ben Dhia O."/>
            <person name="Ferjani R."/>
            <person name="El Hidri D."/>
            <person name="Ouzari H.I."/>
            <person name="Cherif A."/>
        </authorList>
    </citation>
    <scope>NUCLEOTIDE SEQUENCE [LARGE SCALE GENOMIC DNA]</scope>
    <source>
        <strain evidence="1 2">4.1R</strain>
    </source>
</reference>
<dbReference type="Proteomes" id="UP000292704">
    <property type="component" value="Unassembled WGS sequence"/>
</dbReference>
<protein>
    <submittedName>
        <fullName evidence="1">Uncharacterized protein</fullName>
    </submittedName>
</protein>
<sequence>MDSFLIYGAYGYTGRLIAREAVAVGLFAVTYPFAGLAVDDPTNRAAIAFGVTCLGSWSLS</sequence>
<dbReference type="EMBL" id="SHMR01000011">
    <property type="protein sequence ID" value="RZH66308.1"/>
    <property type="molecule type" value="Genomic_DNA"/>
</dbReference>
<dbReference type="AlphaFoldDB" id="A0A482XTQ3"/>
<proteinExistence type="predicted"/>
<dbReference type="OrthoDB" id="194971at2157"/>